<evidence type="ECO:0000259" key="2">
    <source>
        <dbReference type="Pfam" id="PF07498"/>
    </source>
</evidence>
<evidence type="ECO:0000313" key="3">
    <source>
        <dbReference type="EMBL" id="GGE14655.1"/>
    </source>
</evidence>
<dbReference type="Proteomes" id="UP000614460">
    <property type="component" value="Unassembled WGS sequence"/>
</dbReference>
<dbReference type="InterPro" id="IPR036269">
    <property type="entry name" value="Rho_N_sf"/>
</dbReference>
<dbReference type="RefSeq" id="WP_233449802.1">
    <property type="nucleotide sequence ID" value="NZ_JACJHW010000003.1"/>
</dbReference>
<dbReference type="EMBL" id="BMKM01000002">
    <property type="protein sequence ID" value="GGE14655.1"/>
    <property type="molecule type" value="Genomic_DNA"/>
</dbReference>
<keyword evidence="4" id="KW-1185">Reference proteome</keyword>
<gene>
    <name evidence="3" type="ORF">GCM10011516_10520</name>
</gene>
<sequence length="100" mass="11283">MLNSGIYSHIQVFSSKQMIFSGCLICIKRYGGEKMKKQTQAPIDRHPHNKDSLDSRKSNVKADELEESSKSDLLAKAREIGITGRHQMSKGELIDAIRNH</sequence>
<reference evidence="3" key="2">
    <citation type="submission" date="2020-09" db="EMBL/GenBank/DDBJ databases">
        <authorList>
            <person name="Sun Q."/>
            <person name="Zhou Y."/>
        </authorList>
    </citation>
    <scope>NUCLEOTIDE SEQUENCE</scope>
    <source>
        <strain evidence="3">CGMCC 1.15966</strain>
    </source>
</reference>
<comment type="caution">
    <text evidence="3">The sequence shown here is derived from an EMBL/GenBank/DDBJ whole genome shotgun (WGS) entry which is preliminary data.</text>
</comment>
<feature type="domain" description="Rho termination factor-like N-terminal" evidence="2">
    <location>
        <begin position="64"/>
        <end position="97"/>
    </location>
</feature>
<dbReference type="SUPFAM" id="SSF68912">
    <property type="entry name" value="Rho N-terminal domain-like"/>
    <property type="match status" value="1"/>
</dbReference>
<dbReference type="InterPro" id="IPR011112">
    <property type="entry name" value="Rho-like_N"/>
</dbReference>
<dbReference type="AlphaFoldDB" id="A0A8H9KSX0"/>
<feature type="region of interest" description="Disordered" evidence="1">
    <location>
        <begin position="36"/>
        <end position="71"/>
    </location>
</feature>
<evidence type="ECO:0000256" key="1">
    <source>
        <dbReference type="SAM" id="MobiDB-lite"/>
    </source>
</evidence>
<accession>A0A8H9KSX0</accession>
<evidence type="ECO:0000313" key="4">
    <source>
        <dbReference type="Proteomes" id="UP000614460"/>
    </source>
</evidence>
<dbReference type="Pfam" id="PF07498">
    <property type="entry name" value="Rho_N"/>
    <property type="match status" value="1"/>
</dbReference>
<protein>
    <recommendedName>
        <fullName evidence="2">Rho termination factor-like N-terminal domain-containing protein</fullName>
    </recommendedName>
</protein>
<organism evidence="3 4">
    <name type="scientific">Sphingobacterium cellulitidis</name>
    <dbReference type="NCBI Taxonomy" id="1768011"/>
    <lineage>
        <taxon>Bacteria</taxon>
        <taxon>Pseudomonadati</taxon>
        <taxon>Bacteroidota</taxon>
        <taxon>Sphingobacteriia</taxon>
        <taxon>Sphingobacteriales</taxon>
        <taxon>Sphingobacteriaceae</taxon>
        <taxon>Sphingobacterium</taxon>
    </lineage>
</organism>
<name>A0A8H9KSX0_9SPHI</name>
<reference evidence="3" key="1">
    <citation type="journal article" date="2014" name="Int. J. Syst. Evol. Microbiol.">
        <title>Complete genome sequence of Corynebacterium casei LMG S-19264T (=DSM 44701T), isolated from a smear-ripened cheese.</title>
        <authorList>
            <consortium name="US DOE Joint Genome Institute (JGI-PGF)"/>
            <person name="Walter F."/>
            <person name="Albersmeier A."/>
            <person name="Kalinowski J."/>
            <person name="Ruckert C."/>
        </authorList>
    </citation>
    <scope>NUCLEOTIDE SEQUENCE</scope>
    <source>
        <strain evidence="3">CGMCC 1.15966</strain>
    </source>
</reference>
<proteinExistence type="predicted"/>
<dbReference type="GO" id="GO:0006353">
    <property type="term" value="P:DNA-templated transcription termination"/>
    <property type="evidence" value="ECO:0007669"/>
    <property type="project" value="InterPro"/>
</dbReference>
<feature type="compositionally biased region" description="Basic and acidic residues" evidence="1">
    <location>
        <begin position="43"/>
        <end position="71"/>
    </location>
</feature>